<dbReference type="Gene3D" id="3.40.50.300">
    <property type="entry name" value="P-loop containing nucleotide triphosphate hydrolases"/>
    <property type="match status" value="1"/>
</dbReference>
<keyword evidence="1" id="KW-0677">Repeat</keyword>
<dbReference type="InterPro" id="IPR056884">
    <property type="entry name" value="NPHP3-like_N"/>
</dbReference>
<protein>
    <recommendedName>
        <fullName evidence="2">NACHT domain-containing protein</fullName>
    </recommendedName>
</protein>
<evidence type="ECO:0000259" key="2">
    <source>
        <dbReference type="PROSITE" id="PS50837"/>
    </source>
</evidence>
<reference evidence="3" key="1">
    <citation type="journal article" date="2023" name="Mol. Phylogenet. Evol.">
        <title>Genome-scale phylogeny and comparative genomics of the fungal order Sordariales.</title>
        <authorList>
            <person name="Hensen N."/>
            <person name="Bonometti L."/>
            <person name="Westerberg I."/>
            <person name="Brannstrom I.O."/>
            <person name="Guillou S."/>
            <person name="Cros-Aarteil S."/>
            <person name="Calhoun S."/>
            <person name="Haridas S."/>
            <person name="Kuo A."/>
            <person name="Mondo S."/>
            <person name="Pangilinan J."/>
            <person name="Riley R."/>
            <person name="LaButti K."/>
            <person name="Andreopoulos B."/>
            <person name="Lipzen A."/>
            <person name="Chen C."/>
            <person name="Yan M."/>
            <person name="Daum C."/>
            <person name="Ng V."/>
            <person name="Clum A."/>
            <person name="Steindorff A."/>
            <person name="Ohm R.A."/>
            <person name="Martin F."/>
            <person name="Silar P."/>
            <person name="Natvig D.O."/>
            <person name="Lalanne C."/>
            <person name="Gautier V."/>
            <person name="Ament-Velasquez S.L."/>
            <person name="Kruys A."/>
            <person name="Hutchinson M.I."/>
            <person name="Powell A.J."/>
            <person name="Barry K."/>
            <person name="Miller A.N."/>
            <person name="Grigoriev I.V."/>
            <person name="Debuchy R."/>
            <person name="Gladieux P."/>
            <person name="Hiltunen Thoren M."/>
            <person name="Johannesson H."/>
        </authorList>
    </citation>
    <scope>NUCLEOTIDE SEQUENCE</scope>
    <source>
        <strain evidence="3">PSN324</strain>
    </source>
</reference>
<sequence length="896" mass="101626">MAIPVSFRPVPGHKPHTETLQIDLSDFTGSAPNLTTQQRHWEPVIGAQFQVSLVVAAVIAISVEDAKHIDHRHWHWYDRRSNPAIATMAEFAASIVAFIQLADGVIRICSHVIGAAKDAPRDMVMISGEVTSLRAILSCFTDAQLHPKTEAALPTLFAASGPIQGCYQAIVALDRLLPKNPADPGAFKKLSWALKEGQVRKLLAEISLHKSTLLLALTGDMMRDIKDIKSGVGRIEESLSRNERYEALAWLQSKCFNPSSMHLNTYRHHEGQTNSWLQRWKAWKTWLEYTDGGLPGRRLIWIYGIPGSGKSVMASFVVESVRAHCEANGDRRLGYAYYYCHYSHNSNSERDATSSFLRWTVGQLMRQADWAPLQLKALHDSGCDPSVSELENVLELSLQRFNAVYLVIDGLDEVEDRSELLCVLTELATQTRFDKLRLLATSRPEYDIQKAFSQASESLSMSNQFVLQDIRAVVHRWITTSHRMKRWQDMWDEIEDRLCEGAQGMFRWVACQTQIIERIREKSKLIEALRNLPRDLHEVYTRVLERIPQDDYSFVRRALLWIIGHTSAGRMRDQGIHIDVLVSAVCEDLRYSTGRIWKYTAEDLKELCSCFITVRSLPLPYTDFLSELRFTKADENESEWRIYKKERVDETPPKAEFVKIAHYTVVEFLQSDRTSSSSDLHRQFYMDITQAERDFFTSAIRQALAANPTSTCVDWVRDREVYCLTLAPLIMSGSKIPATDTAVLDLCIAYFLPSSPHFQRLRLIQCYLAAGCEDCQGFYMSNLPIYHPGLPPATYAINDPKVWALLAMIVAGNFGLAKLALSRLGVSTMDFGGQQIVASFVDAVSERTSDSLSRLQTVAMDDGAEGEKLAAWIRTYRGTVQDVLKQRGCHFNLDWY</sequence>
<dbReference type="InterPro" id="IPR027417">
    <property type="entry name" value="P-loop_NTPase"/>
</dbReference>
<proteinExistence type="predicted"/>
<dbReference type="PANTHER" id="PTHR10039">
    <property type="entry name" value="AMELOGENIN"/>
    <property type="match status" value="1"/>
</dbReference>
<organism evidence="3 4">
    <name type="scientific">Cladorrhinum samala</name>
    <dbReference type="NCBI Taxonomy" id="585594"/>
    <lineage>
        <taxon>Eukaryota</taxon>
        <taxon>Fungi</taxon>
        <taxon>Dikarya</taxon>
        <taxon>Ascomycota</taxon>
        <taxon>Pezizomycotina</taxon>
        <taxon>Sordariomycetes</taxon>
        <taxon>Sordariomycetidae</taxon>
        <taxon>Sordariales</taxon>
        <taxon>Podosporaceae</taxon>
        <taxon>Cladorrhinum</taxon>
    </lineage>
</organism>
<dbReference type="PROSITE" id="PS50837">
    <property type="entry name" value="NACHT"/>
    <property type="match status" value="1"/>
</dbReference>
<reference evidence="3" key="2">
    <citation type="submission" date="2023-06" db="EMBL/GenBank/DDBJ databases">
        <authorList>
            <consortium name="Lawrence Berkeley National Laboratory"/>
            <person name="Mondo S.J."/>
            <person name="Hensen N."/>
            <person name="Bonometti L."/>
            <person name="Westerberg I."/>
            <person name="Brannstrom I.O."/>
            <person name="Guillou S."/>
            <person name="Cros-Aarteil S."/>
            <person name="Calhoun S."/>
            <person name="Haridas S."/>
            <person name="Kuo A."/>
            <person name="Pangilinan J."/>
            <person name="Riley R."/>
            <person name="Labutti K."/>
            <person name="Andreopoulos B."/>
            <person name="Lipzen A."/>
            <person name="Chen C."/>
            <person name="Yanf M."/>
            <person name="Daum C."/>
            <person name="Ng V."/>
            <person name="Clum A."/>
            <person name="Steindorff A."/>
            <person name="Ohm R."/>
            <person name="Martin F."/>
            <person name="Silar P."/>
            <person name="Natvig D."/>
            <person name="Lalanne C."/>
            <person name="Gautier V."/>
            <person name="Ament-Velasquez S.L."/>
            <person name="Kruys A."/>
            <person name="Hutchinson M.I."/>
            <person name="Powell A.J."/>
            <person name="Barry K."/>
            <person name="Miller A.N."/>
            <person name="Grigoriev I.V."/>
            <person name="Debuchy R."/>
            <person name="Gladieux P."/>
            <person name="Thoren M.H."/>
            <person name="Johannesson H."/>
        </authorList>
    </citation>
    <scope>NUCLEOTIDE SEQUENCE</scope>
    <source>
        <strain evidence="3">PSN324</strain>
    </source>
</reference>
<dbReference type="Pfam" id="PF24883">
    <property type="entry name" value="NPHP3_N"/>
    <property type="match status" value="1"/>
</dbReference>
<feature type="domain" description="NACHT" evidence="2">
    <location>
        <begin position="298"/>
        <end position="444"/>
    </location>
</feature>
<gene>
    <name evidence="3" type="ORF">QBC42DRAFT_324005</name>
</gene>
<dbReference type="InterPro" id="IPR007111">
    <property type="entry name" value="NACHT_NTPase"/>
</dbReference>
<name>A0AAV9HS09_9PEZI</name>
<evidence type="ECO:0000313" key="4">
    <source>
        <dbReference type="Proteomes" id="UP001321749"/>
    </source>
</evidence>
<evidence type="ECO:0000256" key="1">
    <source>
        <dbReference type="ARBA" id="ARBA00022737"/>
    </source>
</evidence>
<comment type="caution">
    <text evidence="3">The sequence shown here is derived from an EMBL/GenBank/DDBJ whole genome shotgun (WGS) entry which is preliminary data.</text>
</comment>
<dbReference type="AlphaFoldDB" id="A0AAV9HS09"/>
<keyword evidence="4" id="KW-1185">Reference proteome</keyword>
<evidence type="ECO:0000313" key="3">
    <source>
        <dbReference type="EMBL" id="KAK4463534.1"/>
    </source>
</evidence>
<dbReference type="SUPFAM" id="SSF52540">
    <property type="entry name" value="P-loop containing nucleoside triphosphate hydrolases"/>
    <property type="match status" value="1"/>
</dbReference>
<dbReference type="Proteomes" id="UP001321749">
    <property type="component" value="Unassembled WGS sequence"/>
</dbReference>
<dbReference type="PANTHER" id="PTHR10039:SF16">
    <property type="entry name" value="GPI INOSITOL-DEACYLASE"/>
    <property type="match status" value="1"/>
</dbReference>
<accession>A0AAV9HS09</accession>
<dbReference type="EMBL" id="MU864958">
    <property type="protein sequence ID" value="KAK4463534.1"/>
    <property type="molecule type" value="Genomic_DNA"/>
</dbReference>